<evidence type="ECO:0000256" key="7">
    <source>
        <dbReference type="ARBA" id="ARBA00023326"/>
    </source>
</evidence>
<evidence type="ECO:0000313" key="8">
    <source>
        <dbReference type="EMBL" id="SVA80764.1"/>
    </source>
</evidence>
<feature type="non-terminal residue" evidence="8">
    <location>
        <position position="286"/>
    </location>
</feature>
<keyword evidence="4" id="KW-0732">Signal</keyword>
<evidence type="ECO:0000256" key="5">
    <source>
        <dbReference type="ARBA" id="ARBA00022801"/>
    </source>
</evidence>
<dbReference type="GO" id="GO:0005576">
    <property type="term" value="C:extracellular region"/>
    <property type="evidence" value="ECO:0007669"/>
    <property type="project" value="UniProtKB-SubCell"/>
</dbReference>
<reference evidence="8" key="1">
    <citation type="submission" date="2018-05" db="EMBL/GenBank/DDBJ databases">
        <authorList>
            <person name="Lanie J.A."/>
            <person name="Ng W.-L."/>
            <person name="Kazmierczak K.M."/>
            <person name="Andrzejewski T.M."/>
            <person name="Davidsen T.M."/>
            <person name="Wayne K.J."/>
            <person name="Tettelin H."/>
            <person name="Glass J.I."/>
            <person name="Rusch D."/>
            <person name="Podicherti R."/>
            <person name="Tsui H.-C.T."/>
            <person name="Winkler M.E."/>
        </authorList>
    </citation>
    <scope>NUCLEOTIDE SEQUENCE</scope>
</reference>
<evidence type="ECO:0000256" key="3">
    <source>
        <dbReference type="ARBA" id="ARBA00022651"/>
    </source>
</evidence>
<comment type="subcellular location">
    <subcellularLocation>
        <location evidence="1">Secreted</location>
    </subcellularLocation>
</comment>
<keyword evidence="2" id="KW-0964">Secreted</keyword>
<evidence type="ECO:0000256" key="4">
    <source>
        <dbReference type="ARBA" id="ARBA00022729"/>
    </source>
</evidence>
<dbReference type="SUPFAM" id="SSF53474">
    <property type="entry name" value="alpha/beta-Hydrolases"/>
    <property type="match status" value="1"/>
</dbReference>
<dbReference type="InterPro" id="IPR043595">
    <property type="entry name" value="FaeB/C/D"/>
</dbReference>
<name>A0A381YUX5_9ZZZZ</name>
<evidence type="ECO:0000256" key="6">
    <source>
        <dbReference type="ARBA" id="ARBA00023277"/>
    </source>
</evidence>
<evidence type="ECO:0008006" key="9">
    <source>
        <dbReference type="Google" id="ProtNLM"/>
    </source>
</evidence>
<dbReference type="AlphaFoldDB" id="A0A381YUX5"/>
<gene>
    <name evidence="8" type="ORF">METZ01_LOCUS133618</name>
</gene>
<evidence type="ECO:0000256" key="2">
    <source>
        <dbReference type="ARBA" id="ARBA00022525"/>
    </source>
</evidence>
<dbReference type="PANTHER" id="PTHR38050">
    <property type="match status" value="1"/>
</dbReference>
<keyword evidence="5" id="KW-0378">Hydrolase</keyword>
<dbReference type="InterPro" id="IPR029058">
    <property type="entry name" value="AB_hydrolase_fold"/>
</dbReference>
<protein>
    <recommendedName>
        <fullName evidence="9">Phospholipase/carboxylesterase/thioesterase domain-containing protein</fullName>
    </recommendedName>
</protein>
<accession>A0A381YUX5</accession>
<dbReference type="Gene3D" id="3.40.50.1820">
    <property type="entry name" value="alpha/beta hydrolase"/>
    <property type="match status" value="1"/>
</dbReference>
<proteinExistence type="predicted"/>
<dbReference type="EMBL" id="UINC01019110">
    <property type="protein sequence ID" value="SVA80764.1"/>
    <property type="molecule type" value="Genomic_DNA"/>
</dbReference>
<organism evidence="8">
    <name type="scientific">marine metagenome</name>
    <dbReference type="NCBI Taxonomy" id="408172"/>
    <lineage>
        <taxon>unclassified sequences</taxon>
        <taxon>metagenomes</taxon>
        <taxon>ecological metagenomes</taxon>
    </lineage>
</organism>
<evidence type="ECO:0000256" key="1">
    <source>
        <dbReference type="ARBA" id="ARBA00004613"/>
    </source>
</evidence>
<dbReference type="GO" id="GO:0030600">
    <property type="term" value="F:feruloyl esterase activity"/>
    <property type="evidence" value="ECO:0007669"/>
    <property type="project" value="InterPro"/>
</dbReference>
<sequence>MRKTIFSFILSFTTVLADEIDFTYDGWDRECYLYKPSCIPDDPSEDFEPVPLVMMFHGLGGEGEDNYDFTSLAEDSCFMVAFPSGMYNTWNAGPEAPYGHEIDDNSYVEALIDTIYNYYPLDTNRIYGTGHSYGAGFTNHLACTSTEFTALGAAAGWLWTAYEHWGEGLDPDIAEEYNYLCDPMTIGYTIPMIHFHGRSDNGTFIEWGEMSAVQGALRNGCDDALSVDLPGSNWPEDNNSTWPSDWTALMAEYFATADTLEYNDSIHMFQWSNGCHVEPNIVAIIM</sequence>
<keyword evidence="7" id="KW-0624">Polysaccharide degradation</keyword>
<dbReference type="GO" id="GO:0045493">
    <property type="term" value="P:xylan catabolic process"/>
    <property type="evidence" value="ECO:0007669"/>
    <property type="project" value="UniProtKB-KW"/>
</dbReference>
<keyword evidence="3" id="KW-0858">Xylan degradation</keyword>
<keyword evidence="6" id="KW-0119">Carbohydrate metabolism</keyword>
<dbReference type="PANTHER" id="PTHR38050:SF2">
    <property type="entry name" value="FERULOYL ESTERASE C-RELATED"/>
    <property type="match status" value="1"/>
</dbReference>